<keyword evidence="3" id="KW-0812">Transmembrane</keyword>
<evidence type="ECO:0000256" key="5">
    <source>
        <dbReference type="ARBA" id="ARBA00022892"/>
    </source>
</evidence>
<dbReference type="EMBL" id="CP143790">
    <property type="protein sequence ID" value="WVN90244.1"/>
    <property type="molecule type" value="Genomic_DNA"/>
</dbReference>
<dbReference type="GO" id="GO:0031201">
    <property type="term" value="C:SNARE complex"/>
    <property type="evidence" value="ECO:0007669"/>
    <property type="project" value="TreeGrafter"/>
</dbReference>
<feature type="domain" description="Sec20 C-terminal" evidence="10">
    <location>
        <begin position="149"/>
        <end position="239"/>
    </location>
</feature>
<dbReference type="InterPro" id="IPR005606">
    <property type="entry name" value="Sec20"/>
</dbReference>
<comment type="subcellular location">
    <subcellularLocation>
        <location evidence="1">Endoplasmic reticulum membrane</location>
        <topology evidence="1">Single-pass type IV membrane protein</topology>
    </subcellularLocation>
</comment>
<evidence type="ECO:0000256" key="3">
    <source>
        <dbReference type="ARBA" id="ARBA00022692"/>
    </source>
</evidence>
<dbReference type="Pfam" id="PF03908">
    <property type="entry name" value="Sec20"/>
    <property type="match status" value="1"/>
</dbReference>
<dbReference type="InterPro" id="IPR056173">
    <property type="entry name" value="Sec20_C"/>
</dbReference>
<organism evidence="11 12">
    <name type="scientific">Cryptococcus depauperatus CBS 7841</name>
    <dbReference type="NCBI Taxonomy" id="1295531"/>
    <lineage>
        <taxon>Eukaryota</taxon>
        <taxon>Fungi</taxon>
        <taxon>Dikarya</taxon>
        <taxon>Basidiomycota</taxon>
        <taxon>Agaricomycotina</taxon>
        <taxon>Tremellomycetes</taxon>
        <taxon>Tremellales</taxon>
        <taxon>Cryptococcaceae</taxon>
        <taxon>Cryptococcus</taxon>
    </lineage>
</organism>
<reference evidence="11" key="2">
    <citation type="journal article" date="2022" name="Elife">
        <title>Obligate sexual reproduction of a homothallic fungus closely related to the Cryptococcus pathogenic species complex.</title>
        <authorList>
            <person name="Passer A.R."/>
            <person name="Clancey S.A."/>
            <person name="Shea T."/>
            <person name="David-Palma M."/>
            <person name="Averette A.F."/>
            <person name="Boekhout T."/>
            <person name="Porcel B.M."/>
            <person name="Nowrousian M."/>
            <person name="Cuomo C.A."/>
            <person name="Sun S."/>
            <person name="Heitman J."/>
            <person name="Coelho M.A."/>
        </authorList>
    </citation>
    <scope>NUCLEOTIDE SEQUENCE</scope>
    <source>
        <strain evidence="11">CBS 7841</strain>
    </source>
</reference>
<dbReference type="GO" id="GO:0005789">
    <property type="term" value="C:endoplasmic reticulum membrane"/>
    <property type="evidence" value="ECO:0007669"/>
    <property type="project" value="UniProtKB-SubCell"/>
</dbReference>
<proteinExistence type="inferred from homology"/>
<dbReference type="VEuPathDB" id="FungiDB:L203_04158"/>
<gene>
    <name evidence="11" type="ORF">L203_105480</name>
</gene>
<keyword evidence="2" id="KW-0813">Transport</keyword>
<keyword evidence="5" id="KW-0931">ER-Golgi transport</keyword>
<dbReference type="AlphaFoldDB" id="A0A1E3IEV3"/>
<evidence type="ECO:0000256" key="2">
    <source>
        <dbReference type="ARBA" id="ARBA00022448"/>
    </source>
</evidence>
<name>A0A1E3IEV3_9TREE</name>
<dbReference type="KEGG" id="cdep:91089689"/>
<evidence type="ECO:0000313" key="11">
    <source>
        <dbReference type="EMBL" id="WVN90244.1"/>
    </source>
</evidence>
<protein>
    <recommendedName>
        <fullName evidence="10">Sec20 C-terminal domain-containing protein</fullName>
    </recommendedName>
</protein>
<evidence type="ECO:0000313" key="12">
    <source>
        <dbReference type="Proteomes" id="UP000094043"/>
    </source>
</evidence>
<dbReference type="OrthoDB" id="46868at2759"/>
<evidence type="ECO:0000256" key="6">
    <source>
        <dbReference type="ARBA" id="ARBA00022989"/>
    </source>
</evidence>
<dbReference type="PANTHER" id="PTHR12825:SF0">
    <property type="entry name" value="VESICLE TRANSPORT PROTEIN SEC20"/>
    <property type="match status" value="1"/>
</dbReference>
<comment type="similarity">
    <text evidence="9">Belongs to the SEC20 family.</text>
</comment>
<dbReference type="GeneID" id="91089689"/>
<keyword evidence="12" id="KW-1185">Reference proteome</keyword>
<evidence type="ECO:0000256" key="8">
    <source>
        <dbReference type="ARBA" id="ARBA00023136"/>
    </source>
</evidence>
<evidence type="ECO:0000256" key="9">
    <source>
        <dbReference type="ARBA" id="ARBA00037934"/>
    </source>
</evidence>
<dbReference type="GO" id="GO:0005484">
    <property type="term" value="F:SNAP receptor activity"/>
    <property type="evidence" value="ECO:0007669"/>
    <property type="project" value="InterPro"/>
</dbReference>
<keyword evidence="7" id="KW-0175">Coiled coil</keyword>
<accession>A0A1E3IEV3</accession>
<sequence length="361" mass="39985">MSPAATSAADLNPAIVRRLHDIRTFQLPRLQNFNGPQDMLNEMVEELRSDLRETKYKIDISKELVEFGLGDRRGVETLEVEHGELHVAFRRAMVDANKAIATRKSQSHDLALENVNPCDTEQTKAKGGNHQPKSAAELGIRGDDELQTKTNEVTTALRRTTALMQTELERSVLSVQMLETSTQTLTLTQVLHETYASLLSTSSQIVKTLQKADTLDRIVICAALFFFLVCVGWIIKRRILDRTVGVVLGGVGKGIGWYAVRSGQLVKMAFTGGRRGDLADVKFRGHDAEQDHSLPRIGTDSAVGDLDKDDYVPSSQVGARSYTDEEVEELQARREKGNVNSLSNDDTGHIEASWAADREIL</sequence>
<evidence type="ECO:0000256" key="4">
    <source>
        <dbReference type="ARBA" id="ARBA00022824"/>
    </source>
</evidence>
<reference evidence="11" key="1">
    <citation type="submission" date="2016-06" db="EMBL/GenBank/DDBJ databases">
        <authorList>
            <person name="Cuomo C."/>
            <person name="Litvintseva A."/>
            <person name="Heitman J."/>
            <person name="Chen Y."/>
            <person name="Sun S."/>
            <person name="Springer D."/>
            <person name="Dromer F."/>
            <person name="Young S."/>
            <person name="Zeng Q."/>
            <person name="Chapman S."/>
            <person name="Gujja S."/>
            <person name="Saif S."/>
            <person name="Birren B."/>
        </authorList>
    </citation>
    <scope>NUCLEOTIDE SEQUENCE</scope>
    <source>
        <strain evidence="11">CBS 7841</strain>
    </source>
</reference>
<keyword evidence="6" id="KW-1133">Transmembrane helix</keyword>
<reference evidence="11" key="3">
    <citation type="submission" date="2024-01" db="EMBL/GenBank/DDBJ databases">
        <authorList>
            <person name="Coelho M.A."/>
            <person name="David-Palma M."/>
            <person name="Shea T."/>
            <person name="Sun S."/>
            <person name="Cuomo C.A."/>
            <person name="Heitman J."/>
        </authorList>
    </citation>
    <scope>NUCLEOTIDE SEQUENCE</scope>
    <source>
        <strain evidence="11">CBS 7841</strain>
    </source>
</reference>
<evidence type="ECO:0000256" key="7">
    <source>
        <dbReference type="ARBA" id="ARBA00023054"/>
    </source>
</evidence>
<dbReference type="GO" id="GO:0006890">
    <property type="term" value="P:retrograde vesicle-mediated transport, Golgi to endoplasmic reticulum"/>
    <property type="evidence" value="ECO:0007669"/>
    <property type="project" value="InterPro"/>
</dbReference>
<keyword evidence="4" id="KW-0256">Endoplasmic reticulum</keyword>
<evidence type="ECO:0000259" key="10">
    <source>
        <dbReference type="Pfam" id="PF03908"/>
    </source>
</evidence>
<dbReference type="PANTHER" id="PTHR12825">
    <property type="entry name" value="BNIP1-RELATED"/>
    <property type="match status" value="1"/>
</dbReference>
<dbReference type="RefSeq" id="XP_066070944.1">
    <property type="nucleotide sequence ID" value="XM_066214847.1"/>
</dbReference>
<evidence type="ECO:0000256" key="1">
    <source>
        <dbReference type="ARBA" id="ARBA00004163"/>
    </source>
</evidence>
<dbReference type="Proteomes" id="UP000094043">
    <property type="component" value="Chromosome 7"/>
</dbReference>
<keyword evidence="8" id="KW-0472">Membrane</keyword>